<proteinExistence type="predicted"/>
<dbReference type="RefSeq" id="WP_133573716.1">
    <property type="nucleotide sequence ID" value="NZ_SNYR01000003.1"/>
</dbReference>
<reference evidence="7 8" key="1">
    <citation type="submission" date="2019-03" db="EMBL/GenBank/DDBJ databases">
        <title>Genomic Encyclopedia of Type Strains, Phase III (KMG-III): the genomes of soil and plant-associated and newly described type strains.</title>
        <authorList>
            <person name="Whitman W."/>
        </authorList>
    </citation>
    <scope>NUCLEOTIDE SEQUENCE [LARGE SCALE GENOMIC DNA]</scope>
    <source>
        <strain evidence="7 8">CGMCC 1.7002</strain>
    </source>
</reference>
<feature type="domain" description="Major facilitator superfamily (MFS) profile" evidence="6">
    <location>
        <begin position="159"/>
        <end position="376"/>
    </location>
</feature>
<evidence type="ECO:0000313" key="7">
    <source>
        <dbReference type="EMBL" id="TDQ62044.1"/>
    </source>
</evidence>
<feature type="transmembrane region" description="Helical" evidence="5">
    <location>
        <begin position="37"/>
        <end position="61"/>
    </location>
</feature>
<feature type="transmembrane region" description="Helical" evidence="5">
    <location>
        <begin position="132"/>
        <end position="148"/>
    </location>
</feature>
<dbReference type="InterPro" id="IPR020846">
    <property type="entry name" value="MFS_dom"/>
</dbReference>
<keyword evidence="8" id="KW-1185">Reference proteome</keyword>
<dbReference type="OrthoDB" id="9810941at2"/>
<feature type="transmembrane region" description="Helical" evidence="5">
    <location>
        <begin position="190"/>
        <end position="214"/>
    </location>
</feature>
<dbReference type="PANTHER" id="PTHR23514">
    <property type="entry name" value="BYPASS OF STOP CODON PROTEIN 6"/>
    <property type="match status" value="1"/>
</dbReference>
<dbReference type="AlphaFoldDB" id="A0A4R6VGA0"/>
<evidence type="ECO:0000256" key="2">
    <source>
        <dbReference type="ARBA" id="ARBA00022692"/>
    </source>
</evidence>
<evidence type="ECO:0000256" key="1">
    <source>
        <dbReference type="ARBA" id="ARBA00004141"/>
    </source>
</evidence>
<sequence>MRPHHQLYLCFFLLSLTVGSMFSRLPDIQVALGVNKASLGLVLIGLSCGAFIGLTIAAPIIARFGVRLSIMVPLAVVSICASLISIASHPAIAFGTLFILGVFISVLEVCLNLETDRHSAMLERGIMSRAHSMWSGGFFVAAIIGSGFRDMQIATSGHLLLIALVVILVVVLVVSKIVPATARAEEAQSATPIFALPTVEMVGLCIVVAAPMLAEGAGVDWSLIYMRDAFGTDPWTSGMALSGFTLAMAIARWFADPIVDHFGRKRTAGVLLGLTGIGAAMIIFAPAPMVAIAGFVIMGIGCSAVYPITISAAAQRTDRPAAVNVAALGQSAFVILFLGPPLLGFIAEHFGVRSAYLACLPLVVASLLFLNSLDKK</sequence>
<dbReference type="InterPro" id="IPR005828">
    <property type="entry name" value="MFS_sugar_transport-like"/>
</dbReference>
<feature type="transmembrane region" description="Helical" evidence="5">
    <location>
        <begin position="355"/>
        <end position="373"/>
    </location>
</feature>
<evidence type="ECO:0000256" key="3">
    <source>
        <dbReference type="ARBA" id="ARBA00022989"/>
    </source>
</evidence>
<dbReference type="Proteomes" id="UP000295391">
    <property type="component" value="Unassembled WGS sequence"/>
</dbReference>
<evidence type="ECO:0000256" key="4">
    <source>
        <dbReference type="ARBA" id="ARBA00023136"/>
    </source>
</evidence>
<dbReference type="CDD" id="cd17393">
    <property type="entry name" value="MFS_MosC_like"/>
    <property type="match status" value="1"/>
</dbReference>
<feature type="transmembrane region" description="Helical" evidence="5">
    <location>
        <begin position="7"/>
        <end position="25"/>
    </location>
</feature>
<dbReference type="PANTHER" id="PTHR23514:SF13">
    <property type="entry name" value="INNER MEMBRANE PROTEIN YBJJ"/>
    <property type="match status" value="1"/>
</dbReference>
<dbReference type="SUPFAM" id="SSF103473">
    <property type="entry name" value="MFS general substrate transporter"/>
    <property type="match status" value="1"/>
</dbReference>
<feature type="transmembrane region" description="Helical" evidence="5">
    <location>
        <begin position="234"/>
        <end position="255"/>
    </location>
</feature>
<dbReference type="Gene3D" id="1.20.1250.20">
    <property type="entry name" value="MFS general substrate transporter like domains"/>
    <property type="match status" value="2"/>
</dbReference>
<keyword evidence="3 5" id="KW-1133">Transmembrane helix</keyword>
<evidence type="ECO:0000259" key="6">
    <source>
        <dbReference type="PROSITE" id="PS50850"/>
    </source>
</evidence>
<evidence type="ECO:0000313" key="8">
    <source>
        <dbReference type="Proteomes" id="UP000295391"/>
    </source>
</evidence>
<feature type="transmembrane region" description="Helical" evidence="5">
    <location>
        <begin position="68"/>
        <end position="86"/>
    </location>
</feature>
<feature type="transmembrane region" description="Helical" evidence="5">
    <location>
        <begin position="267"/>
        <end position="285"/>
    </location>
</feature>
<keyword evidence="2 5" id="KW-0812">Transmembrane</keyword>
<organism evidence="7 8">
    <name type="scientific">Maritalea mobilis</name>
    <dbReference type="NCBI Taxonomy" id="483324"/>
    <lineage>
        <taxon>Bacteria</taxon>
        <taxon>Pseudomonadati</taxon>
        <taxon>Pseudomonadota</taxon>
        <taxon>Alphaproteobacteria</taxon>
        <taxon>Hyphomicrobiales</taxon>
        <taxon>Devosiaceae</taxon>
        <taxon>Maritalea</taxon>
    </lineage>
</organism>
<gene>
    <name evidence="7" type="ORF">ATL17_3148</name>
</gene>
<keyword evidence="4 5" id="KW-0472">Membrane</keyword>
<feature type="transmembrane region" description="Helical" evidence="5">
    <location>
        <begin position="291"/>
        <end position="309"/>
    </location>
</feature>
<dbReference type="Pfam" id="PF00083">
    <property type="entry name" value="Sugar_tr"/>
    <property type="match status" value="1"/>
</dbReference>
<protein>
    <submittedName>
        <fullName evidence="7">Fucose permease</fullName>
    </submittedName>
</protein>
<dbReference type="GO" id="GO:0016020">
    <property type="term" value="C:membrane"/>
    <property type="evidence" value="ECO:0007669"/>
    <property type="project" value="UniProtKB-SubCell"/>
</dbReference>
<dbReference type="InterPro" id="IPR051788">
    <property type="entry name" value="MFS_Transporter"/>
</dbReference>
<evidence type="ECO:0000256" key="5">
    <source>
        <dbReference type="SAM" id="Phobius"/>
    </source>
</evidence>
<dbReference type="Pfam" id="PF07690">
    <property type="entry name" value="MFS_1"/>
    <property type="match status" value="1"/>
</dbReference>
<dbReference type="InterPro" id="IPR036259">
    <property type="entry name" value="MFS_trans_sf"/>
</dbReference>
<dbReference type="GO" id="GO:0022857">
    <property type="term" value="F:transmembrane transporter activity"/>
    <property type="evidence" value="ECO:0007669"/>
    <property type="project" value="InterPro"/>
</dbReference>
<name>A0A4R6VGA0_9HYPH</name>
<accession>A0A4R6VGA0</accession>
<feature type="transmembrane region" description="Helical" evidence="5">
    <location>
        <begin position="160"/>
        <end position="178"/>
    </location>
</feature>
<feature type="transmembrane region" description="Helical" evidence="5">
    <location>
        <begin position="321"/>
        <end position="343"/>
    </location>
</feature>
<dbReference type="PROSITE" id="PS50850">
    <property type="entry name" value="MFS"/>
    <property type="match status" value="1"/>
</dbReference>
<dbReference type="InterPro" id="IPR011701">
    <property type="entry name" value="MFS"/>
</dbReference>
<dbReference type="EMBL" id="SNYR01000003">
    <property type="protein sequence ID" value="TDQ62044.1"/>
    <property type="molecule type" value="Genomic_DNA"/>
</dbReference>
<comment type="subcellular location">
    <subcellularLocation>
        <location evidence="1">Membrane</location>
        <topology evidence="1">Multi-pass membrane protein</topology>
    </subcellularLocation>
</comment>
<comment type="caution">
    <text evidence="7">The sequence shown here is derived from an EMBL/GenBank/DDBJ whole genome shotgun (WGS) entry which is preliminary data.</text>
</comment>
<feature type="transmembrane region" description="Helical" evidence="5">
    <location>
        <begin position="92"/>
        <end position="111"/>
    </location>
</feature>